<sequence>MKGWASLQAVPRVVLFDNKTKTNLLQWPVEEVEKLRSNEKEFNNMKLGAGSITTLDVGNAAQLDIIAEFEIDKDALEGVMEADAGYNCATSDGASGRNALGPFGLLVLANDGRSEQTAVYFNIAKGTDGNLKTFFCTDLSRSSKATDVSKVIYGGTVPVLDNEKLSVRILVDHSIVEAFAQGGRTCITSRVYPTEAIAGATRVFLFNNATGAGVTATSVKIWEMNSALMTSYPDQQQA</sequence>
<dbReference type="FunFam" id="2.60.120.560:FF:000002">
    <property type="entry name" value="Beta-fructofuranosidase, insoluble isoenzyme CWINV1"/>
    <property type="match status" value="1"/>
</dbReference>
<name>A0A7J6VHT4_THATH</name>
<dbReference type="InterPro" id="IPR013189">
    <property type="entry name" value="Glyco_hydro_32_C"/>
</dbReference>
<evidence type="ECO:0000256" key="2">
    <source>
        <dbReference type="ARBA" id="ARBA00022801"/>
    </source>
</evidence>
<dbReference type="GO" id="GO:0005975">
    <property type="term" value="P:carbohydrate metabolic process"/>
    <property type="evidence" value="ECO:0007669"/>
    <property type="project" value="InterPro"/>
</dbReference>
<evidence type="ECO:0000256" key="3">
    <source>
        <dbReference type="ARBA" id="ARBA00023295"/>
    </source>
</evidence>
<dbReference type="InterPro" id="IPR050551">
    <property type="entry name" value="Fructan_Metab_Enzymes"/>
</dbReference>
<feature type="domain" description="Glycosyl hydrolase family 32 C-terminal" evidence="4">
    <location>
        <begin position="31"/>
        <end position="223"/>
    </location>
</feature>
<keyword evidence="2" id="KW-0378">Hydrolase</keyword>
<dbReference type="EMBL" id="JABWDY010032235">
    <property type="protein sequence ID" value="KAF5184327.1"/>
    <property type="molecule type" value="Genomic_DNA"/>
</dbReference>
<comment type="caution">
    <text evidence="5">The sequence shown here is derived from an EMBL/GenBank/DDBJ whole genome shotgun (WGS) entry which is preliminary data.</text>
</comment>
<protein>
    <submittedName>
        <fullName evidence="5">Beta-fructofuranosidase</fullName>
    </submittedName>
</protein>
<dbReference type="AlphaFoldDB" id="A0A7J6VHT4"/>
<dbReference type="Gene3D" id="2.60.120.560">
    <property type="entry name" value="Exo-inulinase, domain 1"/>
    <property type="match status" value="1"/>
</dbReference>
<keyword evidence="3" id="KW-0326">Glycosidase</keyword>
<organism evidence="5 6">
    <name type="scientific">Thalictrum thalictroides</name>
    <name type="common">Rue-anemone</name>
    <name type="synonym">Anemone thalictroides</name>
    <dbReference type="NCBI Taxonomy" id="46969"/>
    <lineage>
        <taxon>Eukaryota</taxon>
        <taxon>Viridiplantae</taxon>
        <taxon>Streptophyta</taxon>
        <taxon>Embryophyta</taxon>
        <taxon>Tracheophyta</taxon>
        <taxon>Spermatophyta</taxon>
        <taxon>Magnoliopsida</taxon>
        <taxon>Ranunculales</taxon>
        <taxon>Ranunculaceae</taxon>
        <taxon>Thalictroideae</taxon>
        <taxon>Thalictrum</taxon>
    </lineage>
</organism>
<comment type="similarity">
    <text evidence="1">Belongs to the glycosyl hydrolase 32 family.</text>
</comment>
<dbReference type="Pfam" id="PF08244">
    <property type="entry name" value="Glyco_hydro_32C"/>
    <property type="match status" value="1"/>
</dbReference>
<dbReference type="PANTHER" id="PTHR31953">
    <property type="entry name" value="BETA-FRUCTOFURANOSIDASE, INSOLUBLE ISOENZYME CWINV1-RELATED"/>
    <property type="match status" value="1"/>
</dbReference>
<evidence type="ECO:0000259" key="4">
    <source>
        <dbReference type="Pfam" id="PF08244"/>
    </source>
</evidence>
<dbReference type="InterPro" id="IPR013320">
    <property type="entry name" value="ConA-like_dom_sf"/>
</dbReference>
<dbReference type="GO" id="GO:0004553">
    <property type="term" value="F:hydrolase activity, hydrolyzing O-glycosyl compounds"/>
    <property type="evidence" value="ECO:0007669"/>
    <property type="project" value="InterPro"/>
</dbReference>
<proteinExistence type="inferred from homology"/>
<keyword evidence="6" id="KW-1185">Reference proteome</keyword>
<dbReference type="Gene3D" id="2.115.10.20">
    <property type="entry name" value="Glycosyl hydrolase domain, family 43"/>
    <property type="match status" value="1"/>
</dbReference>
<dbReference type="InterPro" id="IPR001362">
    <property type="entry name" value="Glyco_hydro_32"/>
</dbReference>
<dbReference type="Proteomes" id="UP000554482">
    <property type="component" value="Unassembled WGS sequence"/>
</dbReference>
<reference evidence="5 6" key="1">
    <citation type="submission" date="2020-06" db="EMBL/GenBank/DDBJ databases">
        <title>Transcriptomic and genomic resources for Thalictrum thalictroides and T. hernandezii: Facilitating candidate gene discovery in an emerging model plant lineage.</title>
        <authorList>
            <person name="Arias T."/>
            <person name="Riano-Pachon D.M."/>
            <person name="Di Stilio V.S."/>
        </authorList>
    </citation>
    <scope>NUCLEOTIDE SEQUENCE [LARGE SCALE GENOMIC DNA]</scope>
    <source>
        <strain evidence="6">cv. WT478/WT964</strain>
        <tissue evidence="5">Leaves</tissue>
    </source>
</reference>
<accession>A0A7J6VHT4</accession>
<gene>
    <name evidence="5" type="ORF">FRX31_026085</name>
</gene>
<evidence type="ECO:0000256" key="1">
    <source>
        <dbReference type="ARBA" id="ARBA00009902"/>
    </source>
</evidence>
<dbReference type="OrthoDB" id="1930580at2759"/>
<dbReference type="SMART" id="SM00640">
    <property type="entry name" value="Glyco_32"/>
    <property type="match status" value="1"/>
</dbReference>
<dbReference type="InterPro" id="IPR023296">
    <property type="entry name" value="Glyco_hydro_beta-prop_sf"/>
</dbReference>
<evidence type="ECO:0000313" key="6">
    <source>
        <dbReference type="Proteomes" id="UP000554482"/>
    </source>
</evidence>
<dbReference type="SUPFAM" id="SSF49899">
    <property type="entry name" value="Concanavalin A-like lectins/glucanases"/>
    <property type="match status" value="1"/>
</dbReference>
<evidence type="ECO:0000313" key="5">
    <source>
        <dbReference type="EMBL" id="KAF5184327.1"/>
    </source>
</evidence>